<evidence type="ECO:0000313" key="3">
    <source>
        <dbReference type="Proteomes" id="UP000029864"/>
    </source>
</evidence>
<dbReference type="Pfam" id="PF00583">
    <property type="entry name" value="Acetyltransf_1"/>
    <property type="match status" value="1"/>
</dbReference>
<name>A0A099JPQ2_9MICO</name>
<dbReference type="AlphaFoldDB" id="A0A099JPQ2"/>
<dbReference type="InterPro" id="IPR016181">
    <property type="entry name" value="Acyl_CoA_acyltransferase"/>
</dbReference>
<dbReference type="Proteomes" id="UP000029864">
    <property type="component" value="Unassembled WGS sequence"/>
</dbReference>
<dbReference type="EMBL" id="JPXF01000007">
    <property type="protein sequence ID" value="KGJ80100.1"/>
    <property type="molecule type" value="Genomic_DNA"/>
</dbReference>
<dbReference type="eggNOG" id="COG0456">
    <property type="taxonomic scope" value="Bacteria"/>
</dbReference>
<sequence>MDELTIPPALGTPGWPDFVAATAVRNAVETEGYDTTELNFSAEEVLPIWLNQAHEPMRLFAARVDGAVVARAVYETLLDPNVPFAWLTVQVLPEFRRRGLGTALADRLESLARDEHRHTQVTYAVSREGPGDRLPSPTGFGSVPLANPEVRFLLRRGYALEQVERGSRLALPVDVTDLARLLVDCAPVAGTDYSLQFWSGPTPSRWLRDMALLHTRMSTDAPTAGLEEPEDVYTIERLQTVENLAATGPRTILTAVVVHAPTGRLAGFTQLSVPTEVDRPVAQEDTLVLREHRGHRLGMLLKIANLQQLARLHPGHPSVITFNAEENRHMLDVNEAIGFGPIGYEGAWKRIEK</sequence>
<keyword evidence="3" id="KW-1185">Reference proteome</keyword>
<gene>
    <name evidence="2" type="ORF">GY21_03065</name>
</gene>
<feature type="domain" description="N-acetyltransferase" evidence="1">
    <location>
        <begin position="22"/>
        <end position="174"/>
    </location>
</feature>
<reference evidence="2 3" key="1">
    <citation type="submission" date="2014-08" db="EMBL/GenBank/DDBJ databases">
        <authorList>
            <person name="Sisinthy S."/>
        </authorList>
    </citation>
    <scope>NUCLEOTIDE SEQUENCE [LARGE SCALE GENOMIC DNA]</scope>
    <source>
        <strain evidence="2 3">RuG17</strain>
    </source>
</reference>
<dbReference type="STRING" id="1001240.GY21_03065"/>
<organism evidence="2 3">
    <name type="scientific">Cryobacterium roopkundense</name>
    <dbReference type="NCBI Taxonomy" id="1001240"/>
    <lineage>
        <taxon>Bacteria</taxon>
        <taxon>Bacillati</taxon>
        <taxon>Actinomycetota</taxon>
        <taxon>Actinomycetes</taxon>
        <taxon>Micrococcales</taxon>
        <taxon>Microbacteriaceae</taxon>
        <taxon>Cryobacterium</taxon>
    </lineage>
</organism>
<dbReference type="CDD" id="cd04301">
    <property type="entry name" value="NAT_SF"/>
    <property type="match status" value="1"/>
</dbReference>
<dbReference type="SUPFAM" id="SSF55729">
    <property type="entry name" value="Acyl-CoA N-acyltransferases (Nat)"/>
    <property type="match status" value="2"/>
</dbReference>
<dbReference type="PROSITE" id="PS51186">
    <property type="entry name" value="GNAT"/>
    <property type="match status" value="1"/>
</dbReference>
<accession>A0A099JPQ2</accession>
<evidence type="ECO:0000259" key="1">
    <source>
        <dbReference type="PROSITE" id="PS51186"/>
    </source>
</evidence>
<comment type="caution">
    <text evidence="2">The sequence shown here is derived from an EMBL/GenBank/DDBJ whole genome shotgun (WGS) entry which is preliminary data.</text>
</comment>
<protein>
    <recommendedName>
        <fullName evidence="1">N-acetyltransferase domain-containing protein</fullName>
    </recommendedName>
</protein>
<dbReference type="InterPro" id="IPR000182">
    <property type="entry name" value="GNAT_dom"/>
</dbReference>
<dbReference type="Gene3D" id="3.40.630.30">
    <property type="match status" value="1"/>
</dbReference>
<evidence type="ECO:0000313" key="2">
    <source>
        <dbReference type="EMBL" id="KGJ80100.1"/>
    </source>
</evidence>
<proteinExistence type="predicted"/>
<dbReference type="GO" id="GO:0016747">
    <property type="term" value="F:acyltransferase activity, transferring groups other than amino-acyl groups"/>
    <property type="evidence" value="ECO:0007669"/>
    <property type="project" value="InterPro"/>
</dbReference>